<gene>
    <name evidence="1" type="ordered locus">MA_1399</name>
</gene>
<dbReference type="AlphaFoldDB" id="Q8TQY7"/>
<dbReference type="EMBL" id="AE010299">
    <property type="protein sequence ID" value="AAM04815.1"/>
    <property type="molecule type" value="Genomic_DNA"/>
</dbReference>
<dbReference type="Proteomes" id="UP000002487">
    <property type="component" value="Chromosome"/>
</dbReference>
<protein>
    <submittedName>
        <fullName evidence="1">Uncharacterized protein</fullName>
    </submittedName>
</protein>
<dbReference type="HOGENOM" id="CLU_2406340_0_0_2"/>
<reference evidence="1 2" key="1">
    <citation type="journal article" date="2002" name="Genome Res.">
        <title>The genome of Methanosarcina acetivorans reveals extensive metabolic and physiological diversity.</title>
        <authorList>
            <person name="Galagan J.E."/>
            <person name="Nusbaum C."/>
            <person name="Roy A."/>
            <person name="Endrizzi M.G."/>
            <person name="Macdonald P."/>
            <person name="FitzHugh W."/>
            <person name="Calvo S."/>
            <person name="Engels R."/>
            <person name="Smirnov S."/>
            <person name="Atnoor D."/>
            <person name="Brown A."/>
            <person name="Allen N."/>
            <person name="Naylor J."/>
            <person name="Stange-Thomann N."/>
            <person name="DeArellano K."/>
            <person name="Johnson R."/>
            <person name="Linton L."/>
            <person name="McEwan P."/>
            <person name="McKernan K."/>
            <person name="Talamas J."/>
            <person name="Tirrell A."/>
            <person name="Ye W."/>
            <person name="Zimmer A."/>
            <person name="Barber R.D."/>
            <person name="Cann I."/>
            <person name="Graham D.E."/>
            <person name="Grahame D.A."/>
            <person name="Guss A."/>
            <person name="Hedderich R."/>
            <person name="Ingram-Smith C."/>
            <person name="Kuettner C.H."/>
            <person name="Krzycki J.A."/>
            <person name="Leigh J.A."/>
            <person name="Li W."/>
            <person name="Liu J."/>
            <person name="Mukhopadhyay B."/>
            <person name="Reeve J.N."/>
            <person name="Smith K."/>
            <person name="Springer T.A."/>
            <person name="Umayam L.A."/>
            <person name="White O."/>
            <person name="White R.H."/>
            <person name="de Macario E.C."/>
            <person name="Ferry J.G."/>
            <person name="Jarrell K.F."/>
            <person name="Jing H."/>
            <person name="Macario A.J.L."/>
            <person name="Paulsen I."/>
            <person name="Pritchett M."/>
            <person name="Sowers K.R."/>
            <person name="Swanson R.V."/>
            <person name="Zinder S.H."/>
            <person name="Lander E."/>
            <person name="Metcalf W.W."/>
            <person name="Birren B."/>
        </authorList>
    </citation>
    <scope>NUCLEOTIDE SEQUENCE [LARGE SCALE GENOMIC DNA]</scope>
    <source>
        <strain evidence="2">ATCC 35395 / DSM 2834 / JCM 12185 / C2A</strain>
    </source>
</reference>
<evidence type="ECO:0000313" key="1">
    <source>
        <dbReference type="EMBL" id="AAM04815.1"/>
    </source>
</evidence>
<name>Q8TQY7_METAC</name>
<evidence type="ECO:0000313" key="2">
    <source>
        <dbReference type="Proteomes" id="UP000002487"/>
    </source>
</evidence>
<organism evidence="1 2">
    <name type="scientific">Methanosarcina acetivorans (strain ATCC 35395 / DSM 2834 / JCM 12185 / C2A)</name>
    <dbReference type="NCBI Taxonomy" id="188937"/>
    <lineage>
        <taxon>Archaea</taxon>
        <taxon>Methanobacteriati</taxon>
        <taxon>Methanobacteriota</taxon>
        <taxon>Stenosarchaea group</taxon>
        <taxon>Methanomicrobia</taxon>
        <taxon>Methanosarcinales</taxon>
        <taxon>Methanosarcinaceae</taxon>
        <taxon>Methanosarcina</taxon>
    </lineage>
</organism>
<sequence>MWIEAKPEKYSLYCELEPLTERPFEEEAGKEIVPEEKQSAFDFFWLLSVLQSICTSLLNLCSNLCQATFLGSTVQLLTEKFRTKRTVREGRI</sequence>
<dbReference type="KEGG" id="mac:MA_1399"/>
<dbReference type="EnsemblBacteria" id="AAM04815">
    <property type="protein sequence ID" value="AAM04815"/>
    <property type="gene ID" value="MA_1399"/>
</dbReference>
<accession>Q8TQY7</accession>
<keyword evidence="2" id="KW-1185">Reference proteome</keyword>
<dbReference type="InParanoid" id="Q8TQY7"/>
<proteinExistence type="predicted"/>